<proteinExistence type="predicted"/>
<evidence type="ECO:0000313" key="2">
    <source>
        <dbReference type="EMBL" id="CAH0027865.1"/>
    </source>
</evidence>
<sequence length="217" mass="24059">MGNMQSVLSTFVALFAGRSVTLHVDVSRRGVKIGQVQSTALSEDKTQVGQCIGILRYLVCTGADMEKINRTSPSQIVGILHNKGDHWKCLRGARLKNNILELYLNSDDDEDTARQHGHEIAECFAFSSTCRLLAPEYLLEVLGMKPKDAPSLKDLPGQFTLENHKVAKDAFIKNGRVIIGFTSPEVACQLQRIAAKRDARFNVENVLNHTRPQTAEL</sequence>
<evidence type="ECO:0000313" key="3">
    <source>
        <dbReference type="Proteomes" id="UP000696573"/>
    </source>
</evidence>
<name>A0A9N9YNM7_9HYPO</name>
<protein>
    <submittedName>
        <fullName evidence="2">Uncharacterized protein</fullName>
    </submittedName>
</protein>
<dbReference type="EMBL" id="CABFNQ020000730">
    <property type="protein sequence ID" value="CAH0027865.1"/>
    <property type="molecule type" value="Genomic_DNA"/>
</dbReference>
<evidence type="ECO:0000256" key="1">
    <source>
        <dbReference type="SAM" id="SignalP"/>
    </source>
</evidence>
<feature type="signal peptide" evidence="1">
    <location>
        <begin position="1"/>
        <end position="21"/>
    </location>
</feature>
<reference evidence="2" key="1">
    <citation type="submission" date="2021-10" db="EMBL/GenBank/DDBJ databases">
        <authorList>
            <person name="Piombo E."/>
        </authorList>
    </citation>
    <scope>NUCLEOTIDE SEQUENCE</scope>
</reference>
<feature type="chain" id="PRO_5040164641" evidence="1">
    <location>
        <begin position="22"/>
        <end position="217"/>
    </location>
</feature>
<accession>A0A9N9YNM7</accession>
<comment type="caution">
    <text evidence="2">The sequence shown here is derived from an EMBL/GenBank/DDBJ whole genome shotgun (WGS) entry which is preliminary data.</text>
</comment>
<keyword evidence="1" id="KW-0732">Signal</keyword>
<dbReference type="Proteomes" id="UP000696573">
    <property type="component" value="Unassembled WGS sequence"/>
</dbReference>
<dbReference type="AlphaFoldDB" id="A0A9N9YNM7"/>
<organism evidence="2 3">
    <name type="scientific">Clonostachys rhizophaga</name>
    <dbReference type="NCBI Taxonomy" id="160324"/>
    <lineage>
        <taxon>Eukaryota</taxon>
        <taxon>Fungi</taxon>
        <taxon>Dikarya</taxon>
        <taxon>Ascomycota</taxon>
        <taxon>Pezizomycotina</taxon>
        <taxon>Sordariomycetes</taxon>
        <taxon>Hypocreomycetidae</taxon>
        <taxon>Hypocreales</taxon>
        <taxon>Bionectriaceae</taxon>
        <taxon>Clonostachys</taxon>
    </lineage>
</organism>
<gene>
    <name evidence="2" type="ORF">CRHIZ90672A_00001836</name>
</gene>
<dbReference type="OrthoDB" id="10350146at2759"/>
<keyword evidence="3" id="KW-1185">Reference proteome</keyword>